<dbReference type="InterPro" id="IPR026904">
    <property type="entry name" value="MnmG_C"/>
</dbReference>
<dbReference type="Gene3D" id="3.50.50.60">
    <property type="entry name" value="FAD/NAD(P)-binding domain"/>
    <property type="match status" value="2"/>
</dbReference>
<dbReference type="InterPro" id="IPR044920">
    <property type="entry name" value="MnmG_C_subdom_sf"/>
</dbReference>
<reference evidence="14 15" key="1">
    <citation type="submission" date="2009-12" db="EMBL/GenBank/DDBJ databases">
        <title>Genome Sequence of Peptoniphilus lacrimalis 315-B.</title>
        <authorList>
            <person name="Durkin A.S."/>
            <person name="Madupu R."/>
            <person name="Torralba M."/>
            <person name="Methe B."/>
            <person name="Sutton G."/>
            <person name="Strausberg R.L."/>
            <person name="Nelson K.E."/>
        </authorList>
    </citation>
    <scope>NUCLEOTIDE SEQUENCE [LARGE SCALE GENOMIC DNA]</scope>
    <source>
        <strain evidence="14 15">315-B</strain>
    </source>
</reference>
<dbReference type="FunFam" id="1.10.10.1800:FF:000001">
    <property type="entry name" value="tRNA uridine 5-carboxymethylaminomethyl modification enzyme MnmG"/>
    <property type="match status" value="1"/>
</dbReference>
<dbReference type="PROSITE" id="PS01281">
    <property type="entry name" value="GIDA_2"/>
    <property type="match status" value="1"/>
</dbReference>
<dbReference type="Gene3D" id="1.10.150.570">
    <property type="entry name" value="GidA associated domain, C-terminal subdomain"/>
    <property type="match status" value="1"/>
</dbReference>
<dbReference type="Pfam" id="PF21680">
    <property type="entry name" value="GIDA_C_1st"/>
    <property type="match status" value="1"/>
</dbReference>
<evidence type="ECO:0000256" key="8">
    <source>
        <dbReference type="ARBA" id="ARBA00022827"/>
    </source>
</evidence>
<evidence type="ECO:0000256" key="3">
    <source>
        <dbReference type="ARBA" id="ARBA00007653"/>
    </source>
</evidence>
<dbReference type="Gene3D" id="1.10.10.1800">
    <property type="entry name" value="tRNA uridine 5-carboxymethylaminomethyl modification enzyme MnmG/GidA"/>
    <property type="match status" value="1"/>
</dbReference>
<accession>D1VRL7</accession>
<evidence type="ECO:0000256" key="7">
    <source>
        <dbReference type="ARBA" id="ARBA00022694"/>
    </source>
</evidence>
<keyword evidence="6 12" id="KW-0285">Flavoprotein</keyword>
<keyword evidence="9 12" id="KW-0520">NAD</keyword>
<dbReference type="FunFam" id="1.10.150.570:FF:000001">
    <property type="entry name" value="tRNA uridine 5-carboxymethylaminomethyl modification enzyme MnmG"/>
    <property type="match status" value="1"/>
</dbReference>
<evidence type="ECO:0000256" key="1">
    <source>
        <dbReference type="ARBA" id="ARBA00001974"/>
    </source>
</evidence>
<evidence type="ECO:0000256" key="5">
    <source>
        <dbReference type="ARBA" id="ARBA00022490"/>
    </source>
</evidence>
<evidence type="ECO:0000256" key="9">
    <source>
        <dbReference type="ARBA" id="ARBA00023027"/>
    </source>
</evidence>
<dbReference type="InterPro" id="IPR036188">
    <property type="entry name" value="FAD/NAD-bd_sf"/>
</dbReference>
<organism evidence="14 15">
    <name type="scientific">Peptoniphilus lacrimalis 315-B</name>
    <dbReference type="NCBI Taxonomy" id="596330"/>
    <lineage>
        <taxon>Bacteria</taxon>
        <taxon>Bacillati</taxon>
        <taxon>Bacillota</taxon>
        <taxon>Tissierellia</taxon>
        <taxon>Tissierellales</taxon>
        <taxon>Peptoniphilaceae</taxon>
        <taxon>Peptoniphilus</taxon>
    </lineage>
</organism>
<feature type="binding site" evidence="12">
    <location>
        <begin position="25"/>
        <end position="30"/>
    </location>
    <ligand>
        <name>FAD</name>
        <dbReference type="ChEBI" id="CHEBI:57692"/>
    </ligand>
</feature>
<dbReference type="GO" id="GO:0005829">
    <property type="term" value="C:cytosol"/>
    <property type="evidence" value="ECO:0007669"/>
    <property type="project" value="TreeGrafter"/>
</dbReference>
<dbReference type="InterPro" id="IPR040131">
    <property type="entry name" value="MnmG_N"/>
</dbReference>
<dbReference type="eggNOG" id="COG0445">
    <property type="taxonomic scope" value="Bacteria"/>
</dbReference>
<keyword evidence="15" id="KW-1185">Reference proteome</keyword>
<comment type="caution">
    <text evidence="14">The sequence shown here is derived from an EMBL/GenBank/DDBJ whole genome shotgun (WGS) entry which is preliminary data.</text>
</comment>
<keyword evidence="7 12" id="KW-0819">tRNA processing</keyword>
<dbReference type="PROSITE" id="PS01280">
    <property type="entry name" value="GIDA_1"/>
    <property type="match status" value="1"/>
</dbReference>
<dbReference type="InterPro" id="IPR004416">
    <property type="entry name" value="MnmG"/>
</dbReference>
<dbReference type="GO" id="GO:0050660">
    <property type="term" value="F:flavin adenine dinucleotide binding"/>
    <property type="evidence" value="ECO:0007669"/>
    <property type="project" value="UniProtKB-UniRule"/>
</dbReference>
<comment type="function">
    <text evidence="2 12">NAD-binding protein involved in the addition of a carboxymethylaminomethyl (cmnm) group at the wobble position (U34) of certain tRNAs, forming tRNA-cmnm(5)s(2)U34.</text>
</comment>
<comment type="subunit">
    <text evidence="10 12">Homodimer. Heterotetramer of two MnmE and two MnmG subunits.</text>
</comment>
<comment type="similarity">
    <text evidence="3 12">Belongs to the MnmG family.</text>
</comment>
<dbReference type="InterPro" id="IPR002218">
    <property type="entry name" value="MnmG-rel"/>
</dbReference>
<comment type="subcellular location">
    <subcellularLocation>
        <location evidence="12">Cytoplasm</location>
    </subcellularLocation>
</comment>
<dbReference type="PANTHER" id="PTHR11806:SF0">
    <property type="entry name" value="PROTEIN MTO1 HOMOLOG, MITOCHONDRIAL"/>
    <property type="match status" value="1"/>
</dbReference>
<feature type="binding site" evidence="12">
    <location>
        <begin position="287"/>
        <end position="301"/>
    </location>
    <ligand>
        <name>NAD(+)</name>
        <dbReference type="ChEBI" id="CHEBI:57540"/>
    </ligand>
</feature>
<dbReference type="Proteomes" id="UP000005711">
    <property type="component" value="Unassembled WGS sequence"/>
</dbReference>
<evidence type="ECO:0000313" key="15">
    <source>
        <dbReference type="Proteomes" id="UP000005711"/>
    </source>
</evidence>
<dbReference type="Pfam" id="PF01134">
    <property type="entry name" value="GIDA"/>
    <property type="match status" value="1"/>
</dbReference>
<dbReference type="InterPro" id="IPR020595">
    <property type="entry name" value="MnmG-rel_CS"/>
</dbReference>
<evidence type="ECO:0000256" key="4">
    <source>
        <dbReference type="ARBA" id="ARBA00020461"/>
    </source>
</evidence>
<name>D1VRL7_9FIRM</name>
<evidence type="ECO:0000256" key="10">
    <source>
        <dbReference type="ARBA" id="ARBA00025948"/>
    </source>
</evidence>
<dbReference type="AlphaFoldDB" id="D1VRL7"/>
<feature type="domain" description="tRNA uridine 5-carboxymethylaminomethyl modification enzyme C-terminal subdomain" evidence="13">
    <location>
        <begin position="559"/>
        <end position="630"/>
    </location>
</feature>
<protein>
    <recommendedName>
        <fullName evidence="4 12">tRNA uridine 5-carboxymethylaminomethyl modification enzyme MnmG</fullName>
    </recommendedName>
    <alternativeName>
        <fullName evidence="11 12">Glucose-inhibited division protein A</fullName>
    </alternativeName>
</protein>
<gene>
    <name evidence="12" type="primary">mnmG</name>
    <name evidence="12 14" type="synonym">gidA</name>
    <name evidence="14" type="ORF">HMPREF0628_0422</name>
</gene>
<dbReference type="EMBL" id="ADDO01000004">
    <property type="protein sequence ID" value="EFA90813.1"/>
    <property type="molecule type" value="Genomic_DNA"/>
</dbReference>
<dbReference type="InterPro" id="IPR049312">
    <property type="entry name" value="GIDA_C_N"/>
</dbReference>
<dbReference type="SUPFAM" id="SSF51905">
    <property type="entry name" value="FAD/NAD(P)-binding domain"/>
    <property type="match status" value="1"/>
</dbReference>
<dbReference type="InterPro" id="IPR047001">
    <property type="entry name" value="MnmG_C_subdom"/>
</dbReference>
<keyword evidence="5 12" id="KW-0963">Cytoplasm</keyword>
<dbReference type="GO" id="GO:0002098">
    <property type="term" value="P:tRNA wobble uridine modification"/>
    <property type="evidence" value="ECO:0007669"/>
    <property type="project" value="InterPro"/>
</dbReference>
<evidence type="ECO:0000256" key="11">
    <source>
        <dbReference type="ARBA" id="ARBA00031800"/>
    </source>
</evidence>
<dbReference type="GO" id="GO:0030488">
    <property type="term" value="P:tRNA methylation"/>
    <property type="evidence" value="ECO:0007669"/>
    <property type="project" value="TreeGrafter"/>
</dbReference>
<sequence length="641" mass="72742">MYWEVGLMTQVKYFDAGDYDCIVIGAGHAGSEAGLAAARMGCKTLILCINLNAVANMACNPNVGGTGKGHLVREIDALGGEMAINIDKTFIQSRMLNTSKGPAVHSLRVQADKRKYHETMKRVLENQENLDLKEDEAVRILKEDNKVCGVLTRNGARYKAKTVVLCSGTYLRGRVYMGEVNYSSGPTGFGPANELSKSLEEDFSMKLMRLKTGTPARVLRSSIDFSCMEEQRGDEKIVPFSFKNYDKDMNIDQELCHLTYTTEKCHQIIRDNINRSALSLGDITGKGPRYCPSIEDKVTRFKDKNSHQVFIEPEGLTTDEMYIQGVSSSLPVEVQNEFYKEIIGLKNCKILRPAYAIEYDAIDATLLKRNLEHMDYEGLFFAGQINGSSGYEEAASQGLVAGINAALKVQGKEPFIIDRSQGYIGVLIDDLVTKGTKEPYRMMTARAEYRLTLRQDNADLRLTQIGYDLGLVDEDRYKKFLYRKENIEKELERVRSIRINPTEENNNIIRKLNSTELKNSLTLAELLRRPELNYEKLADLDKDRPKLRKDIIDNVEIEIKYEGYIKKQEIQIRQYKKLENRVLSKDLDYKKIDGLRLEAREKLSDIRPESIGQAGRITGVSPADINVLLIYLESQRRRHDA</sequence>
<evidence type="ECO:0000256" key="12">
    <source>
        <dbReference type="HAMAP-Rule" id="MF_00129"/>
    </source>
</evidence>
<dbReference type="FunFam" id="3.50.50.60:FF:000002">
    <property type="entry name" value="tRNA uridine 5-carboxymethylaminomethyl modification enzyme MnmG"/>
    <property type="match status" value="1"/>
</dbReference>
<comment type="cofactor">
    <cofactor evidence="1 12">
        <name>FAD</name>
        <dbReference type="ChEBI" id="CHEBI:57692"/>
    </cofactor>
</comment>
<comment type="caution">
    <text evidence="12">Lacks conserved residue(s) required for the propagation of feature annotation.</text>
</comment>
<proteinExistence type="inferred from homology"/>
<evidence type="ECO:0000256" key="6">
    <source>
        <dbReference type="ARBA" id="ARBA00022630"/>
    </source>
</evidence>
<evidence type="ECO:0000256" key="2">
    <source>
        <dbReference type="ARBA" id="ARBA00003717"/>
    </source>
</evidence>
<evidence type="ECO:0000259" key="13">
    <source>
        <dbReference type="SMART" id="SM01228"/>
    </source>
</evidence>
<evidence type="ECO:0000313" key="14">
    <source>
        <dbReference type="EMBL" id="EFA90813.1"/>
    </source>
</evidence>
<dbReference type="NCBIfam" id="TIGR00136">
    <property type="entry name" value="mnmG_gidA"/>
    <property type="match status" value="1"/>
</dbReference>
<dbReference type="SMART" id="SM01228">
    <property type="entry name" value="GIDA_assoc_3"/>
    <property type="match status" value="1"/>
</dbReference>
<dbReference type="Pfam" id="PF13932">
    <property type="entry name" value="SAM_GIDA_C"/>
    <property type="match status" value="1"/>
</dbReference>
<dbReference type="PANTHER" id="PTHR11806">
    <property type="entry name" value="GLUCOSE INHIBITED DIVISION PROTEIN A"/>
    <property type="match status" value="1"/>
</dbReference>
<keyword evidence="8 12" id="KW-0274">FAD</keyword>
<dbReference type="HAMAP" id="MF_00129">
    <property type="entry name" value="MnmG_GidA"/>
    <property type="match status" value="1"/>
</dbReference>